<protein>
    <submittedName>
        <fullName evidence="3">Uncharacterized protein</fullName>
    </submittedName>
</protein>
<gene>
    <name evidence="3" type="ORF">CC80DRAFT_567674</name>
</gene>
<evidence type="ECO:0000256" key="2">
    <source>
        <dbReference type="SAM" id="MobiDB-lite"/>
    </source>
</evidence>
<evidence type="ECO:0000313" key="3">
    <source>
        <dbReference type="EMBL" id="KAF1954426.1"/>
    </source>
</evidence>
<evidence type="ECO:0000256" key="1">
    <source>
        <dbReference type="SAM" id="Coils"/>
    </source>
</evidence>
<feature type="coiled-coil region" evidence="1">
    <location>
        <begin position="9"/>
        <end position="39"/>
    </location>
</feature>
<organism evidence="3 4">
    <name type="scientific">Byssothecium circinans</name>
    <dbReference type="NCBI Taxonomy" id="147558"/>
    <lineage>
        <taxon>Eukaryota</taxon>
        <taxon>Fungi</taxon>
        <taxon>Dikarya</taxon>
        <taxon>Ascomycota</taxon>
        <taxon>Pezizomycotina</taxon>
        <taxon>Dothideomycetes</taxon>
        <taxon>Pleosporomycetidae</taxon>
        <taxon>Pleosporales</taxon>
        <taxon>Massarineae</taxon>
        <taxon>Massarinaceae</taxon>
        <taxon>Byssothecium</taxon>
    </lineage>
</organism>
<dbReference type="EMBL" id="ML976999">
    <property type="protein sequence ID" value="KAF1954426.1"/>
    <property type="molecule type" value="Genomic_DNA"/>
</dbReference>
<feature type="region of interest" description="Disordered" evidence="2">
    <location>
        <begin position="57"/>
        <end position="136"/>
    </location>
</feature>
<dbReference type="AlphaFoldDB" id="A0A6A5TUR6"/>
<name>A0A6A5TUR6_9PLEO</name>
<accession>A0A6A5TUR6</accession>
<sequence>MVARFFGLLLRFNKLLQKLEEQKAKELQKQEKQAMLEERARLRLVAKEIRLQQQQAKAREREETRIAKQVKKQLRQDLQASKKGNRRSAKTPLLPTAPPTAPKAVEVVDMPTEDVGSSVPRETRTRKVQLPQRYCM</sequence>
<reference evidence="3" key="1">
    <citation type="journal article" date="2020" name="Stud. Mycol.">
        <title>101 Dothideomycetes genomes: a test case for predicting lifestyles and emergence of pathogens.</title>
        <authorList>
            <person name="Haridas S."/>
            <person name="Albert R."/>
            <person name="Binder M."/>
            <person name="Bloem J."/>
            <person name="Labutti K."/>
            <person name="Salamov A."/>
            <person name="Andreopoulos B."/>
            <person name="Baker S."/>
            <person name="Barry K."/>
            <person name="Bills G."/>
            <person name="Bluhm B."/>
            <person name="Cannon C."/>
            <person name="Castanera R."/>
            <person name="Culley D."/>
            <person name="Daum C."/>
            <person name="Ezra D."/>
            <person name="Gonzalez J."/>
            <person name="Henrissat B."/>
            <person name="Kuo A."/>
            <person name="Liang C."/>
            <person name="Lipzen A."/>
            <person name="Lutzoni F."/>
            <person name="Magnuson J."/>
            <person name="Mondo S."/>
            <person name="Nolan M."/>
            <person name="Ohm R."/>
            <person name="Pangilinan J."/>
            <person name="Park H.-J."/>
            <person name="Ramirez L."/>
            <person name="Alfaro M."/>
            <person name="Sun H."/>
            <person name="Tritt A."/>
            <person name="Yoshinaga Y."/>
            <person name="Zwiers L.-H."/>
            <person name="Turgeon B."/>
            <person name="Goodwin S."/>
            <person name="Spatafora J."/>
            <person name="Crous P."/>
            <person name="Grigoriev I."/>
        </authorList>
    </citation>
    <scope>NUCLEOTIDE SEQUENCE</scope>
    <source>
        <strain evidence="3">CBS 675.92</strain>
    </source>
</reference>
<evidence type="ECO:0000313" key="4">
    <source>
        <dbReference type="Proteomes" id="UP000800035"/>
    </source>
</evidence>
<dbReference type="Proteomes" id="UP000800035">
    <property type="component" value="Unassembled WGS sequence"/>
</dbReference>
<keyword evidence="1" id="KW-0175">Coiled coil</keyword>
<proteinExistence type="predicted"/>
<feature type="compositionally biased region" description="Basic and acidic residues" evidence="2">
    <location>
        <begin position="57"/>
        <end position="66"/>
    </location>
</feature>
<keyword evidence="4" id="KW-1185">Reference proteome</keyword>